<protein>
    <submittedName>
        <fullName evidence="2">Molybdopterin converting factor small subunit</fullName>
    </submittedName>
</protein>
<feature type="region of interest" description="Disordered" evidence="1">
    <location>
        <begin position="30"/>
        <end position="63"/>
    </location>
</feature>
<reference evidence="2 3" key="1">
    <citation type="submission" date="2020-08" db="EMBL/GenBank/DDBJ databases">
        <title>Sequencing the genomes of 1000 actinobacteria strains.</title>
        <authorList>
            <person name="Klenk H.-P."/>
        </authorList>
    </citation>
    <scope>NUCLEOTIDE SEQUENCE [LARGE SCALE GENOMIC DNA]</scope>
    <source>
        <strain evidence="2 3">DSM 105783</strain>
    </source>
</reference>
<dbReference type="Proteomes" id="UP000580797">
    <property type="component" value="Unassembled WGS sequence"/>
</dbReference>
<evidence type="ECO:0000256" key="1">
    <source>
        <dbReference type="SAM" id="MobiDB-lite"/>
    </source>
</evidence>
<dbReference type="CDD" id="cd17040">
    <property type="entry name" value="Ubl_MoaD_like"/>
    <property type="match status" value="1"/>
</dbReference>
<feature type="compositionally biased region" description="Polar residues" evidence="1">
    <location>
        <begin position="30"/>
        <end position="39"/>
    </location>
</feature>
<name>A0A7W8WYW2_9MICC</name>
<gene>
    <name evidence="2" type="ORF">HD598_000299</name>
</gene>
<dbReference type="InterPro" id="IPR003749">
    <property type="entry name" value="ThiS/MoaD-like"/>
</dbReference>
<evidence type="ECO:0000313" key="3">
    <source>
        <dbReference type="Proteomes" id="UP000580797"/>
    </source>
</evidence>
<sequence>MRIRYFASAAVAAGTKEEFIDLAAIEESNLNNSGTSTRAPSADDSSLGGPIHGGTATETASTHSSVTLGELLDYLSAHRAPETVKETVGSDGQPVLQRIPSLARVLGQSSFLINGKNERSRDRVLKESDMVDILPPFAGG</sequence>
<organism evidence="2 3">
    <name type="scientific">Neomicrococcus aestuarii</name>
    <dbReference type="NCBI Taxonomy" id="556325"/>
    <lineage>
        <taxon>Bacteria</taxon>
        <taxon>Bacillati</taxon>
        <taxon>Actinomycetota</taxon>
        <taxon>Actinomycetes</taxon>
        <taxon>Micrococcales</taxon>
        <taxon>Micrococcaceae</taxon>
        <taxon>Neomicrococcus</taxon>
    </lineage>
</organism>
<dbReference type="SUPFAM" id="SSF54285">
    <property type="entry name" value="MoaD/ThiS"/>
    <property type="match status" value="1"/>
</dbReference>
<dbReference type="Pfam" id="PF02597">
    <property type="entry name" value="ThiS"/>
    <property type="match status" value="1"/>
</dbReference>
<evidence type="ECO:0000313" key="2">
    <source>
        <dbReference type="EMBL" id="MBB5511612.1"/>
    </source>
</evidence>
<accession>A0A7W8WYW2</accession>
<dbReference type="Gene3D" id="3.10.20.30">
    <property type="match status" value="1"/>
</dbReference>
<proteinExistence type="predicted"/>
<dbReference type="InterPro" id="IPR016155">
    <property type="entry name" value="Mopterin_synth/thiamin_S_b"/>
</dbReference>
<dbReference type="AlphaFoldDB" id="A0A7W8WYW2"/>
<dbReference type="InterPro" id="IPR012675">
    <property type="entry name" value="Beta-grasp_dom_sf"/>
</dbReference>
<dbReference type="EMBL" id="JACHDR010000001">
    <property type="protein sequence ID" value="MBB5511612.1"/>
    <property type="molecule type" value="Genomic_DNA"/>
</dbReference>
<dbReference type="RefSeq" id="WP_183663340.1">
    <property type="nucleotide sequence ID" value="NZ_BAAARH010000009.1"/>
</dbReference>
<comment type="caution">
    <text evidence="2">The sequence shown here is derived from an EMBL/GenBank/DDBJ whole genome shotgun (WGS) entry which is preliminary data.</text>
</comment>